<evidence type="ECO:0000313" key="2">
    <source>
        <dbReference type="EMBL" id="MBF4375759.1"/>
    </source>
</evidence>
<feature type="non-terminal residue" evidence="2">
    <location>
        <position position="236"/>
    </location>
</feature>
<evidence type="ECO:0000313" key="3">
    <source>
        <dbReference type="Proteomes" id="UP000726136"/>
    </source>
</evidence>
<sequence>MWKKIKVTGIRSAIGIIDTYFVVRDDIPFGTEEHFHVPASLYLLLGSANGVKLSTQKDRASDLVLFFNTLEFPNDPRQFPLDWKLLTGNDQAGYLGYLRTERENSEPTILRAISSIRPFYLFARDTLPILDSHTAYSFPYLKYRSRKSIISNTLTPRRIKSQYIDRLLFEVIEANITGKSKFTRIRNLIGIRLGRNSGLRAHEVTLAGNFSTGELRTNIAEMRARGESSIEIDIIS</sequence>
<dbReference type="Gene3D" id="1.10.150.130">
    <property type="match status" value="1"/>
</dbReference>
<dbReference type="EMBL" id="RDPI01000312">
    <property type="protein sequence ID" value="MBF4375759.1"/>
    <property type="molecule type" value="Genomic_DNA"/>
</dbReference>
<dbReference type="RefSeq" id="WP_214651653.1">
    <property type="nucleotide sequence ID" value="NZ_RDPI01000312.1"/>
</dbReference>
<proteinExistence type="predicted"/>
<dbReference type="InterPro" id="IPR010998">
    <property type="entry name" value="Integrase_recombinase_N"/>
</dbReference>
<keyword evidence="1" id="KW-0238">DNA-binding</keyword>
<organism evidence="2 3">
    <name type="scientific">Vibrio anguillarum</name>
    <name type="common">Listonella anguillarum</name>
    <dbReference type="NCBI Taxonomy" id="55601"/>
    <lineage>
        <taxon>Bacteria</taxon>
        <taxon>Pseudomonadati</taxon>
        <taxon>Pseudomonadota</taxon>
        <taxon>Gammaproteobacteria</taxon>
        <taxon>Vibrionales</taxon>
        <taxon>Vibrionaceae</taxon>
        <taxon>Vibrio</taxon>
    </lineage>
</organism>
<evidence type="ECO:0000256" key="1">
    <source>
        <dbReference type="ARBA" id="ARBA00023125"/>
    </source>
</evidence>
<accession>A0ABR9ZCB7</accession>
<gene>
    <name evidence="2" type="ORF">EAY46_22460</name>
</gene>
<comment type="caution">
    <text evidence="2">The sequence shown here is derived from an EMBL/GenBank/DDBJ whole genome shotgun (WGS) entry which is preliminary data.</text>
</comment>
<protein>
    <submittedName>
        <fullName evidence="2">Site-specific integrase</fullName>
    </submittedName>
</protein>
<dbReference type="Proteomes" id="UP000726136">
    <property type="component" value="Unassembled WGS sequence"/>
</dbReference>
<name>A0ABR9ZCB7_VIBAN</name>
<reference evidence="2 3" key="1">
    <citation type="journal article" date="2021" name="PeerJ">
        <title>Analysis of 44 Vibrio anguillarum genomes reveals high genetic diversity.</title>
        <authorList>
            <person name="Hansen M.J."/>
            <person name="Dalsgaard I."/>
        </authorList>
    </citation>
    <scope>NUCLEOTIDE SEQUENCE [LARGE SCALE GENOMIC DNA]</scope>
    <source>
        <strain evidence="2 3">040915-1/1B</strain>
    </source>
</reference>
<keyword evidence="3" id="KW-1185">Reference proteome</keyword>